<gene>
    <name evidence="2" type="ORF">GFB49_06380</name>
</gene>
<dbReference type="Gene3D" id="3.40.50.1240">
    <property type="entry name" value="Phosphoglycerate mutase-like"/>
    <property type="match status" value="1"/>
</dbReference>
<dbReference type="InterPro" id="IPR029033">
    <property type="entry name" value="His_PPase_superfam"/>
</dbReference>
<dbReference type="CDD" id="cd07067">
    <property type="entry name" value="HP_PGM_like"/>
    <property type="match status" value="1"/>
</dbReference>
<dbReference type="InterPro" id="IPR013078">
    <property type="entry name" value="His_Pase_superF_clade-1"/>
</dbReference>
<organism evidence="2 3">
    <name type="scientific">Tritonibacter litoralis</name>
    <dbReference type="NCBI Taxonomy" id="2662264"/>
    <lineage>
        <taxon>Bacteria</taxon>
        <taxon>Pseudomonadati</taxon>
        <taxon>Pseudomonadota</taxon>
        <taxon>Alphaproteobacteria</taxon>
        <taxon>Rhodobacterales</taxon>
        <taxon>Paracoccaceae</taxon>
        <taxon>Tritonibacter</taxon>
    </lineage>
</organism>
<reference evidence="2 3" key="1">
    <citation type="submission" date="2019-10" db="EMBL/GenBank/DDBJ databases">
        <title>Epibacterium sp. nov., isolated from seawater.</title>
        <authorList>
            <person name="Zhang X."/>
            <person name="Li N."/>
        </authorList>
    </citation>
    <scope>NUCLEOTIDE SEQUENCE [LARGE SCALE GENOMIC DNA]</scope>
    <source>
        <strain evidence="2 3">SM1979</strain>
    </source>
</reference>
<dbReference type="SMART" id="SM00855">
    <property type="entry name" value="PGAM"/>
    <property type="match status" value="1"/>
</dbReference>
<name>A0A843YAR3_9RHOB</name>
<evidence type="ECO:0000313" key="3">
    <source>
        <dbReference type="Proteomes" id="UP000444174"/>
    </source>
</evidence>
<keyword evidence="3" id="KW-1185">Reference proteome</keyword>
<sequence>MSQITLVRHGQANTGARDEESYDRLSDLGHQQARWLGEHLRDTGYHYPRVFSGTLNRHVETAQSMGYDAGVIQDPRLNEMQYFSLAEAFELQYGVPIPTEREGFADHIPKVFDAWSEGRIENPYERWQDFQTRTQTALTEIAQGDGPALVVTSGGVIGMIMQHCLGLDSQATARIVLAIMNASLHRLFVMNDVISPDLFNAVPHLEAQDRRYAQTHL</sequence>
<proteinExistence type="predicted"/>
<dbReference type="InterPro" id="IPR051021">
    <property type="entry name" value="Mito_Ser/Thr_phosphatase"/>
</dbReference>
<dbReference type="Pfam" id="PF00300">
    <property type="entry name" value="His_Phos_1"/>
    <property type="match status" value="1"/>
</dbReference>
<dbReference type="EMBL" id="WIBF01000003">
    <property type="protein sequence ID" value="MQQ08071.1"/>
    <property type="molecule type" value="Genomic_DNA"/>
</dbReference>
<dbReference type="AlphaFoldDB" id="A0A843YAR3"/>
<dbReference type="GO" id="GO:0016787">
    <property type="term" value="F:hydrolase activity"/>
    <property type="evidence" value="ECO:0007669"/>
    <property type="project" value="UniProtKB-KW"/>
</dbReference>
<dbReference type="SUPFAM" id="SSF53254">
    <property type="entry name" value="Phosphoglycerate mutase-like"/>
    <property type="match status" value="1"/>
</dbReference>
<evidence type="ECO:0000256" key="1">
    <source>
        <dbReference type="ARBA" id="ARBA00022801"/>
    </source>
</evidence>
<keyword evidence="1" id="KW-0378">Hydrolase</keyword>
<evidence type="ECO:0000313" key="2">
    <source>
        <dbReference type="EMBL" id="MQQ08071.1"/>
    </source>
</evidence>
<dbReference type="PANTHER" id="PTHR20935">
    <property type="entry name" value="PHOSPHOGLYCERATE MUTASE-RELATED"/>
    <property type="match status" value="1"/>
</dbReference>
<dbReference type="RefSeq" id="WP_153215031.1">
    <property type="nucleotide sequence ID" value="NZ_WIBF01000003.1"/>
</dbReference>
<dbReference type="Proteomes" id="UP000444174">
    <property type="component" value="Unassembled WGS sequence"/>
</dbReference>
<accession>A0A843YAR3</accession>
<protein>
    <submittedName>
        <fullName evidence="2">Histidine phosphatase family protein</fullName>
    </submittedName>
</protein>
<dbReference type="PANTHER" id="PTHR20935:SF0">
    <property type="entry name" value="SERINE_THREONINE-PROTEIN PHOSPHATASE PGAM5, MITOCHONDRIAL"/>
    <property type="match status" value="1"/>
</dbReference>
<comment type="caution">
    <text evidence="2">The sequence shown here is derived from an EMBL/GenBank/DDBJ whole genome shotgun (WGS) entry which is preliminary data.</text>
</comment>